<reference evidence="1" key="1">
    <citation type="journal article" date="2021" name="PeerJ">
        <title>Extensive microbial diversity within the chicken gut microbiome revealed by metagenomics and culture.</title>
        <authorList>
            <person name="Gilroy R."/>
            <person name="Ravi A."/>
            <person name="Getino M."/>
            <person name="Pursley I."/>
            <person name="Horton D.L."/>
            <person name="Alikhan N.F."/>
            <person name="Baker D."/>
            <person name="Gharbi K."/>
            <person name="Hall N."/>
            <person name="Watson M."/>
            <person name="Adriaenssens E.M."/>
            <person name="Foster-Nyarko E."/>
            <person name="Jarju S."/>
            <person name="Secka A."/>
            <person name="Antonio M."/>
            <person name="Oren A."/>
            <person name="Chaudhuri R.R."/>
            <person name="La Ragione R."/>
            <person name="Hildebrand F."/>
            <person name="Pallen M.J."/>
        </authorList>
    </citation>
    <scope>NUCLEOTIDE SEQUENCE</scope>
    <source>
        <strain evidence="1">ChiGjej4B4-12881</strain>
    </source>
</reference>
<organism evidence="1 2">
    <name type="scientific">Candidatus Lachnoclostridium stercoripullorum</name>
    <dbReference type="NCBI Taxonomy" id="2838635"/>
    <lineage>
        <taxon>Bacteria</taxon>
        <taxon>Bacillati</taxon>
        <taxon>Bacillota</taxon>
        <taxon>Clostridia</taxon>
        <taxon>Lachnospirales</taxon>
        <taxon>Lachnospiraceae</taxon>
    </lineage>
</organism>
<protein>
    <submittedName>
        <fullName evidence="1">Uncharacterized protein</fullName>
    </submittedName>
</protein>
<gene>
    <name evidence="1" type="ORF">IAA28_04950</name>
</gene>
<evidence type="ECO:0000313" key="2">
    <source>
        <dbReference type="Proteomes" id="UP000886780"/>
    </source>
</evidence>
<sequence>MGQQTSTYTLDRAILMGLYAHKNLSSHENYTEHSISQGEALVEALLFFIWAACTAAGQVTSFLLDCVSLKLEKCVFSCPIF</sequence>
<dbReference type="EMBL" id="DXEU01000087">
    <property type="protein sequence ID" value="HIX52133.1"/>
    <property type="molecule type" value="Genomic_DNA"/>
</dbReference>
<dbReference type="Proteomes" id="UP000886780">
    <property type="component" value="Unassembled WGS sequence"/>
</dbReference>
<comment type="caution">
    <text evidence="1">The sequence shown here is derived from an EMBL/GenBank/DDBJ whole genome shotgun (WGS) entry which is preliminary data.</text>
</comment>
<feature type="non-terminal residue" evidence="1">
    <location>
        <position position="81"/>
    </location>
</feature>
<proteinExistence type="predicted"/>
<reference evidence="1" key="2">
    <citation type="submission" date="2021-04" db="EMBL/GenBank/DDBJ databases">
        <authorList>
            <person name="Gilroy R."/>
        </authorList>
    </citation>
    <scope>NUCLEOTIDE SEQUENCE</scope>
    <source>
        <strain evidence="1">ChiGjej4B4-12881</strain>
    </source>
</reference>
<name>A0A9D2AW50_9FIRM</name>
<accession>A0A9D2AW50</accession>
<evidence type="ECO:0000313" key="1">
    <source>
        <dbReference type="EMBL" id="HIX52133.1"/>
    </source>
</evidence>
<dbReference type="AlphaFoldDB" id="A0A9D2AW50"/>